<dbReference type="OrthoDB" id="8859100at2"/>
<dbReference type="Gene3D" id="1.10.1660.20">
    <property type="match status" value="1"/>
</dbReference>
<keyword evidence="1" id="KW-0238">DNA-binding</keyword>
<dbReference type="InterPro" id="IPR009061">
    <property type="entry name" value="DNA-bd_dom_put_sf"/>
</dbReference>
<reference evidence="5 6" key="1">
    <citation type="submission" date="2017-04" db="EMBL/GenBank/DDBJ databases">
        <authorList>
            <person name="Afonso C.L."/>
            <person name="Miller P.J."/>
            <person name="Scott M.A."/>
            <person name="Spackman E."/>
            <person name="Goraichik I."/>
            <person name="Dimitrov K.M."/>
            <person name="Suarez D.L."/>
            <person name="Swayne D.E."/>
        </authorList>
    </citation>
    <scope>NUCLEOTIDE SEQUENCE [LARGE SCALE GENOMIC DNA]</scope>
    <source>
        <strain evidence="5 6">A2P</strain>
    </source>
</reference>
<dbReference type="InterPro" id="IPR012884">
    <property type="entry name" value="Excisionase-like"/>
</dbReference>
<evidence type="ECO:0000313" key="6">
    <source>
        <dbReference type="Proteomes" id="UP000192936"/>
    </source>
</evidence>
<feature type="domain" description="Excisionase-like" evidence="4">
    <location>
        <begin position="5"/>
        <end position="63"/>
    </location>
</feature>
<gene>
    <name evidence="5" type="ORF">SAMN02982917_2311</name>
</gene>
<dbReference type="EMBL" id="FXAK01000005">
    <property type="protein sequence ID" value="SMF47257.1"/>
    <property type="molecule type" value="Genomic_DNA"/>
</dbReference>
<name>A0A1X7F867_9PROT</name>
<proteinExistence type="predicted"/>
<dbReference type="RefSeq" id="WP_085085380.1">
    <property type="nucleotide sequence ID" value="NZ_FXAK01000005.1"/>
</dbReference>
<feature type="compositionally biased region" description="Basic and acidic residues" evidence="3">
    <location>
        <begin position="73"/>
        <end position="88"/>
    </location>
</feature>
<evidence type="ECO:0000256" key="2">
    <source>
        <dbReference type="ARBA" id="ARBA00023172"/>
    </source>
</evidence>
<accession>A0A1X7F867</accession>
<dbReference type="GO" id="GO:0003677">
    <property type="term" value="F:DNA binding"/>
    <property type="evidence" value="ECO:0007669"/>
    <property type="project" value="UniProtKB-KW"/>
</dbReference>
<dbReference type="SUPFAM" id="SSF46955">
    <property type="entry name" value="Putative DNA-binding domain"/>
    <property type="match status" value="1"/>
</dbReference>
<dbReference type="GO" id="GO:0006310">
    <property type="term" value="P:DNA recombination"/>
    <property type="evidence" value="ECO:0007669"/>
    <property type="project" value="UniProtKB-KW"/>
</dbReference>
<dbReference type="STRING" id="286727.SAMN02982917_2311"/>
<feature type="compositionally biased region" description="Low complexity" evidence="3">
    <location>
        <begin position="62"/>
        <end position="71"/>
    </location>
</feature>
<feature type="region of interest" description="Disordered" evidence="3">
    <location>
        <begin position="62"/>
        <end position="88"/>
    </location>
</feature>
<protein>
    <submittedName>
        <fullName evidence="5">Excisionase-like protein</fullName>
    </submittedName>
</protein>
<evidence type="ECO:0000256" key="1">
    <source>
        <dbReference type="ARBA" id="ARBA00023125"/>
    </source>
</evidence>
<keyword evidence="2" id="KW-0233">DNA recombination</keyword>
<sequence>MDKLLTLEEWAATVFGAHPPHIATLRRWARESRIFPAPQLHGRSYYVLATARYIDPTKPIAPQAAQAAPRRGSLADRIMKERGLGKTA</sequence>
<dbReference type="AlphaFoldDB" id="A0A1X7F867"/>
<evidence type="ECO:0000259" key="4">
    <source>
        <dbReference type="Pfam" id="PF07825"/>
    </source>
</evidence>
<evidence type="ECO:0000313" key="5">
    <source>
        <dbReference type="EMBL" id="SMF47257.1"/>
    </source>
</evidence>
<dbReference type="InterPro" id="IPR038137">
    <property type="entry name" value="Excisionase-like_sf"/>
</dbReference>
<dbReference type="Proteomes" id="UP000192936">
    <property type="component" value="Unassembled WGS sequence"/>
</dbReference>
<organism evidence="5 6">
    <name type="scientific">Azospirillum oryzae</name>
    <dbReference type="NCBI Taxonomy" id="286727"/>
    <lineage>
        <taxon>Bacteria</taxon>
        <taxon>Pseudomonadati</taxon>
        <taxon>Pseudomonadota</taxon>
        <taxon>Alphaproteobacteria</taxon>
        <taxon>Rhodospirillales</taxon>
        <taxon>Azospirillaceae</taxon>
        <taxon>Azospirillum</taxon>
    </lineage>
</organism>
<dbReference type="Pfam" id="PF07825">
    <property type="entry name" value="Exc"/>
    <property type="match status" value="1"/>
</dbReference>
<evidence type="ECO:0000256" key="3">
    <source>
        <dbReference type="SAM" id="MobiDB-lite"/>
    </source>
</evidence>